<feature type="region of interest" description="Disordered" evidence="1">
    <location>
        <begin position="1"/>
        <end position="20"/>
    </location>
</feature>
<evidence type="ECO:0000313" key="3">
    <source>
        <dbReference type="Proteomes" id="UP000006833"/>
    </source>
</evidence>
<dbReference type="HOGENOM" id="CLU_465295_0_0_5"/>
<dbReference type="InterPro" id="IPR011990">
    <property type="entry name" value="TPR-like_helical_dom_sf"/>
</dbReference>
<dbReference type="AlphaFoldDB" id="A8LRG5"/>
<dbReference type="InterPro" id="IPR036388">
    <property type="entry name" value="WH-like_DNA-bd_sf"/>
</dbReference>
<name>A8LRG5_DINSH</name>
<evidence type="ECO:0000313" key="2">
    <source>
        <dbReference type="EMBL" id="ABV92615.1"/>
    </source>
</evidence>
<dbReference type="GO" id="GO:0003677">
    <property type="term" value="F:DNA binding"/>
    <property type="evidence" value="ECO:0007669"/>
    <property type="project" value="InterPro"/>
</dbReference>
<dbReference type="PANTHER" id="PTHR35807">
    <property type="entry name" value="TRANSCRIPTIONAL REGULATOR REDD-RELATED"/>
    <property type="match status" value="1"/>
</dbReference>
<keyword evidence="3" id="KW-1185">Reference proteome</keyword>
<reference evidence="3" key="1">
    <citation type="journal article" date="2010" name="ISME J.">
        <title>The complete genome sequence of the algal symbiont Dinoroseobacter shibae: a hitchhiker's guide to life in the sea.</title>
        <authorList>
            <person name="Wagner-Dobler I."/>
            <person name="Ballhausen B."/>
            <person name="Berger M."/>
            <person name="Brinkhoff T."/>
            <person name="Buchholz I."/>
            <person name="Bunk B."/>
            <person name="Cypionka H."/>
            <person name="Daniel R."/>
            <person name="Drepper T."/>
            <person name="Gerdts G."/>
            <person name="Hahnke S."/>
            <person name="Han C."/>
            <person name="Jahn D."/>
            <person name="Kalhoefer D."/>
            <person name="Kiss H."/>
            <person name="Klenk H.P."/>
            <person name="Kyrpides N."/>
            <person name="Liebl W."/>
            <person name="Liesegang H."/>
            <person name="Meincke L."/>
            <person name="Pati A."/>
            <person name="Petersen J."/>
            <person name="Piekarski T."/>
            <person name="Pommerenke C."/>
            <person name="Pradella S."/>
            <person name="Pukall R."/>
            <person name="Rabus R."/>
            <person name="Stackebrandt E."/>
            <person name="Thole S."/>
            <person name="Thompson L."/>
            <person name="Tielen P."/>
            <person name="Tomasch J."/>
            <person name="von Jan M."/>
            <person name="Wanphrut N."/>
            <person name="Wichels A."/>
            <person name="Zech H."/>
            <person name="Simon M."/>
        </authorList>
    </citation>
    <scope>NUCLEOTIDE SEQUENCE [LARGE SCALE GENOMIC DNA]</scope>
    <source>
        <strain evidence="3">DSM 16493 / NCIMB 14021 / DFL 12</strain>
    </source>
</reference>
<dbReference type="Proteomes" id="UP000006833">
    <property type="component" value="Chromosome"/>
</dbReference>
<dbReference type="Gene3D" id="1.25.40.10">
    <property type="entry name" value="Tetratricopeptide repeat domain"/>
    <property type="match status" value="1"/>
</dbReference>
<protein>
    <submittedName>
        <fullName evidence="2">Transcriptional regulator</fullName>
    </submittedName>
</protein>
<proteinExistence type="predicted"/>
<dbReference type="GO" id="GO:0006355">
    <property type="term" value="P:regulation of DNA-templated transcription"/>
    <property type="evidence" value="ECO:0007669"/>
    <property type="project" value="InterPro"/>
</dbReference>
<sequence>MTQGQRASGQDAVAHSKEGFKPLNTSNFSVAYHFNQGHCSRPTRLKNQTLELDFDASKSCPGAPFPVEAERSVHPQTQPSALFKPEQGSVMSTGPEQGTTQLVKLYVLGPLGLFSAGDRNLTPRGKKAQGLLALLALAPRGQRTRVWLRDKLWSTSDEQKSASSLRQTVFELRKDLGALADEILDINRMSIGLRLDRVWIDHATVMGDPAQLHELEITEDTELLEGIDVVDEEFEDWLQMERQIWYDKATDLLEAHPRPAPAARPTPAQTRGLLVPARSTEDLSETQAPQTCSIGFLPNIQQGCDGATQHLADYVLEGVARNLREFEPVAVFDFRDPGVHSDRFTNAFETEYYTRVRTLQVRDSLTLTFFLYRSSRMALEWSQSIQTSADEIVQNSMLLEGFIAQNVDRMAKSMFEDRLRMLDNREDWPPKVGYSALNLMFKLDENALSNSESMLLRGAESEEDSPIYPALRAYLTTFKLGENMGVLNRGELEDARANAEAALGQNPFNSISLACIAHVMGYVFHEHDMAGGLLEQALNLNASQPFVWDHYALHKLYSGEFEAAYRAAERGAALGAFSPISYSYDTTLAMAATMAGDHRRAIMAGQRALRKQPRFAAAMRYLLLNYAKLGREAEAQEMFTRLTAVDPDFGDPEVQKERFRFAQKQDETNVLSIIKRLTS</sequence>
<gene>
    <name evidence="2" type="ordered locus">Dshi_0870</name>
</gene>
<dbReference type="Gene3D" id="1.10.10.10">
    <property type="entry name" value="Winged helix-like DNA-binding domain superfamily/Winged helix DNA-binding domain"/>
    <property type="match status" value="1"/>
</dbReference>
<dbReference type="SUPFAM" id="SSF48452">
    <property type="entry name" value="TPR-like"/>
    <property type="match status" value="1"/>
</dbReference>
<dbReference type="InterPro" id="IPR016032">
    <property type="entry name" value="Sig_transdc_resp-reg_C-effctor"/>
</dbReference>
<evidence type="ECO:0000256" key="1">
    <source>
        <dbReference type="SAM" id="MobiDB-lite"/>
    </source>
</evidence>
<dbReference type="InterPro" id="IPR051677">
    <property type="entry name" value="AfsR-DnrI-RedD_regulator"/>
</dbReference>
<dbReference type="SUPFAM" id="SSF46894">
    <property type="entry name" value="C-terminal effector domain of the bipartite response regulators"/>
    <property type="match status" value="1"/>
</dbReference>
<dbReference type="EMBL" id="CP000830">
    <property type="protein sequence ID" value="ABV92615.1"/>
    <property type="molecule type" value="Genomic_DNA"/>
</dbReference>
<dbReference type="STRING" id="398580.Dshi_0870"/>
<accession>A8LRG5</accession>
<dbReference type="eggNOG" id="COG0457">
    <property type="taxonomic scope" value="Bacteria"/>
</dbReference>
<organism evidence="2 3">
    <name type="scientific">Dinoroseobacter shibae (strain DSM 16493 / NCIMB 14021 / DFL 12)</name>
    <dbReference type="NCBI Taxonomy" id="398580"/>
    <lineage>
        <taxon>Bacteria</taxon>
        <taxon>Pseudomonadati</taxon>
        <taxon>Pseudomonadota</taxon>
        <taxon>Alphaproteobacteria</taxon>
        <taxon>Rhodobacterales</taxon>
        <taxon>Roseobacteraceae</taxon>
        <taxon>Dinoroseobacter</taxon>
    </lineage>
</organism>
<dbReference type="KEGG" id="dsh:Dshi_0870"/>